<gene>
    <name evidence="2" type="ORF">PIB30_090432</name>
</gene>
<comment type="caution">
    <text evidence="2">The sequence shown here is derived from an EMBL/GenBank/DDBJ whole genome shotgun (WGS) entry which is preliminary data.</text>
</comment>
<proteinExistence type="predicted"/>
<evidence type="ECO:0000313" key="3">
    <source>
        <dbReference type="Proteomes" id="UP001341840"/>
    </source>
</evidence>
<feature type="region of interest" description="Disordered" evidence="1">
    <location>
        <begin position="1"/>
        <end position="26"/>
    </location>
</feature>
<evidence type="ECO:0000256" key="1">
    <source>
        <dbReference type="SAM" id="MobiDB-lite"/>
    </source>
</evidence>
<reference evidence="2 3" key="1">
    <citation type="journal article" date="2023" name="Plants (Basel)">
        <title>Bridging the Gap: Combining Genomics and Transcriptomics Approaches to Understand Stylosanthes scabra, an Orphan Legume from the Brazilian Caatinga.</title>
        <authorList>
            <person name="Ferreira-Neto J.R.C."/>
            <person name="da Silva M.D."/>
            <person name="Binneck E."/>
            <person name="de Melo N.F."/>
            <person name="da Silva R.H."/>
            <person name="de Melo A.L.T.M."/>
            <person name="Pandolfi V."/>
            <person name="Bustamante F.O."/>
            <person name="Brasileiro-Vidal A.C."/>
            <person name="Benko-Iseppon A.M."/>
        </authorList>
    </citation>
    <scope>NUCLEOTIDE SEQUENCE [LARGE SCALE GENOMIC DNA]</scope>
    <source>
        <tissue evidence="2">Leaves</tissue>
    </source>
</reference>
<organism evidence="2 3">
    <name type="scientific">Stylosanthes scabra</name>
    <dbReference type="NCBI Taxonomy" id="79078"/>
    <lineage>
        <taxon>Eukaryota</taxon>
        <taxon>Viridiplantae</taxon>
        <taxon>Streptophyta</taxon>
        <taxon>Embryophyta</taxon>
        <taxon>Tracheophyta</taxon>
        <taxon>Spermatophyta</taxon>
        <taxon>Magnoliopsida</taxon>
        <taxon>eudicotyledons</taxon>
        <taxon>Gunneridae</taxon>
        <taxon>Pentapetalae</taxon>
        <taxon>rosids</taxon>
        <taxon>fabids</taxon>
        <taxon>Fabales</taxon>
        <taxon>Fabaceae</taxon>
        <taxon>Papilionoideae</taxon>
        <taxon>50 kb inversion clade</taxon>
        <taxon>dalbergioids sensu lato</taxon>
        <taxon>Dalbergieae</taxon>
        <taxon>Pterocarpus clade</taxon>
        <taxon>Stylosanthes</taxon>
    </lineage>
</organism>
<dbReference type="EMBL" id="JASCZI010122575">
    <property type="protein sequence ID" value="MED6164473.1"/>
    <property type="molecule type" value="Genomic_DNA"/>
</dbReference>
<name>A0ABU6UWR8_9FABA</name>
<sequence>MQDEEFDEKADNSDNGKQPENQKIEIFNDNDSKEILRVLKSKVRNLPCLYLPVPQAFKVVETDADARNPCGISKLPSASAPDRIK</sequence>
<protein>
    <submittedName>
        <fullName evidence="2">Uncharacterized protein</fullName>
    </submittedName>
</protein>
<accession>A0ABU6UWR8</accession>
<keyword evidence="3" id="KW-1185">Reference proteome</keyword>
<dbReference type="Proteomes" id="UP001341840">
    <property type="component" value="Unassembled WGS sequence"/>
</dbReference>
<evidence type="ECO:0000313" key="2">
    <source>
        <dbReference type="EMBL" id="MED6164473.1"/>
    </source>
</evidence>